<evidence type="ECO:0000313" key="3">
    <source>
        <dbReference type="EMBL" id="PRP81145.1"/>
    </source>
</evidence>
<feature type="region of interest" description="Disordered" evidence="1">
    <location>
        <begin position="417"/>
        <end position="483"/>
    </location>
</feature>
<dbReference type="InterPro" id="IPR003123">
    <property type="entry name" value="VPS9"/>
</dbReference>
<dbReference type="EMBL" id="MDYQ01000129">
    <property type="protein sequence ID" value="PRP81145.1"/>
    <property type="molecule type" value="Genomic_DNA"/>
</dbReference>
<dbReference type="Pfam" id="PF02204">
    <property type="entry name" value="VPS9"/>
    <property type="match status" value="1"/>
</dbReference>
<feature type="domain" description="VPS9" evidence="2">
    <location>
        <begin position="240"/>
        <end position="382"/>
    </location>
</feature>
<gene>
    <name evidence="3" type="ORF">PROFUN_01979</name>
</gene>
<sequence>MDTQEDLHYNPFFKILKTRFARIYSQAEKNCSLICVPQASLCTGLEFSLPFIQDHIFSPSPYFAGQFQSATNKSVEIQDNHIVSKSGFDRPTRVKILFEELFYNQEYKPFRVLCIETPLVGPRPVSSITHFPTERSLDICQDFLQSSDENELVLRKIDDLAEEFNTSYVFVKGFIEHARKRVGNIREQSTEYLLCANSDYRKLYKEDSPKLAELEQIIESYLLGKLHTRLFTDYVEVLYKEEDEKTNAIRKRMHSLSQNDLGIRPELQCDLTAAAERLNELDDLTTPLEKLHKCQAVIDCINNTVGEHLANTHSQDSVATDDLIPLLVHVMLQCSLLTLVSNLNYMESFIFCNIANTTLGFTLVTFRAAVQFLDGDHVQRHFLKDEPPVISPRNRVLVSVPSRSSFRASVISPEDSSWRERSMTMSDAPSKKTVEPNRLMKSGPLSTSTTSLTNGGKTKSTARSPPQILSRPPDVIDLDTKEPSIQSLVNKLQRSATWNSS</sequence>
<evidence type="ECO:0000313" key="4">
    <source>
        <dbReference type="Proteomes" id="UP000241769"/>
    </source>
</evidence>
<dbReference type="GO" id="GO:0005886">
    <property type="term" value="C:plasma membrane"/>
    <property type="evidence" value="ECO:0007669"/>
    <property type="project" value="TreeGrafter"/>
</dbReference>
<dbReference type="GO" id="GO:0005085">
    <property type="term" value="F:guanyl-nucleotide exchange factor activity"/>
    <property type="evidence" value="ECO:0007669"/>
    <property type="project" value="TreeGrafter"/>
</dbReference>
<dbReference type="GO" id="GO:0097422">
    <property type="term" value="C:tubular endosome"/>
    <property type="evidence" value="ECO:0007669"/>
    <property type="project" value="TreeGrafter"/>
</dbReference>
<feature type="compositionally biased region" description="Low complexity" evidence="1">
    <location>
        <begin position="441"/>
        <end position="461"/>
    </location>
</feature>
<name>A0A2P6NB12_9EUKA</name>
<dbReference type="STRING" id="1890364.A0A2P6NB12"/>
<dbReference type="OrthoDB" id="411646at2759"/>
<dbReference type="Gene3D" id="1.20.1050.80">
    <property type="entry name" value="VPS9 domain"/>
    <property type="match status" value="1"/>
</dbReference>
<reference evidence="3 4" key="1">
    <citation type="journal article" date="2018" name="Genome Biol. Evol.">
        <title>Multiple Roots of Fruiting Body Formation in Amoebozoa.</title>
        <authorList>
            <person name="Hillmann F."/>
            <person name="Forbes G."/>
            <person name="Novohradska S."/>
            <person name="Ferling I."/>
            <person name="Riege K."/>
            <person name="Groth M."/>
            <person name="Westermann M."/>
            <person name="Marz M."/>
            <person name="Spaller T."/>
            <person name="Winckler T."/>
            <person name="Schaap P."/>
            <person name="Glockner G."/>
        </authorList>
    </citation>
    <scope>NUCLEOTIDE SEQUENCE [LARGE SCALE GENOMIC DNA]</scope>
    <source>
        <strain evidence="3 4">Jena</strain>
    </source>
</reference>
<dbReference type="SMART" id="SM00167">
    <property type="entry name" value="VPS9"/>
    <property type="match status" value="1"/>
</dbReference>
<organism evidence="3 4">
    <name type="scientific">Planoprotostelium fungivorum</name>
    <dbReference type="NCBI Taxonomy" id="1890364"/>
    <lineage>
        <taxon>Eukaryota</taxon>
        <taxon>Amoebozoa</taxon>
        <taxon>Evosea</taxon>
        <taxon>Variosea</taxon>
        <taxon>Cavosteliida</taxon>
        <taxon>Cavosteliaceae</taxon>
        <taxon>Planoprotostelium</taxon>
    </lineage>
</organism>
<dbReference type="GO" id="GO:0000149">
    <property type="term" value="F:SNARE binding"/>
    <property type="evidence" value="ECO:0007669"/>
    <property type="project" value="TreeGrafter"/>
</dbReference>
<accession>A0A2P6NB12</accession>
<dbReference type="PROSITE" id="PS51205">
    <property type="entry name" value="VPS9"/>
    <property type="match status" value="1"/>
</dbReference>
<dbReference type="GO" id="GO:0005769">
    <property type="term" value="C:early endosome"/>
    <property type="evidence" value="ECO:0007669"/>
    <property type="project" value="TreeGrafter"/>
</dbReference>
<dbReference type="GO" id="GO:0030133">
    <property type="term" value="C:transport vesicle"/>
    <property type="evidence" value="ECO:0007669"/>
    <property type="project" value="TreeGrafter"/>
</dbReference>
<dbReference type="InterPro" id="IPR051248">
    <property type="entry name" value="UPF0507/Ank_repeat_27"/>
</dbReference>
<evidence type="ECO:0000256" key="1">
    <source>
        <dbReference type="SAM" id="MobiDB-lite"/>
    </source>
</evidence>
<dbReference type="GO" id="GO:0045022">
    <property type="term" value="P:early endosome to late endosome transport"/>
    <property type="evidence" value="ECO:0007669"/>
    <property type="project" value="TreeGrafter"/>
</dbReference>
<dbReference type="GO" id="GO:0005770">
    <property type="term" value="C:late endosome"/>
    <property type="evidence" value="ECO:0007669"/>
    <property type="project" value="TreeGrafter"/>
</dbReference>
<dbReference type="InParanoid" id="A0A2P6NB12"/>
<dbReference type="AlphaFoldDB" id="A0A2P6NB12"/>
<proteinExistence type="predicted"/>
<protein>
    <submittedName>
        <fullName evidence="3">Ankyrin repeat domain-containing protein 27</fullName>
    </submittedName>
</protein>
<dbReference type="PANTHER" id="PTHR24170:SF1">
    <property type="entry name" value="DOMAIN PROTEIN, PUTATIVE (AFU_ORTHOLOGUE AFUA_1G09870)-RELATED"/>
    <property type="match status" value="1"/>
</dbReference>
<comment type="caution">
    <text evidence="3">The sequence shown here is derived from an EMBL/GenBank/DDBJ whole genome shotgun (WGS) entry which is preliminary data.</text>
</comment>
<dbReference type="PANTHER" id="PTHR24170">
    <property type="entry name" value="ANKYRIN REPEAT DOMAIN-CONTAINING PROTEIN 27"/>
    <property type="match status" value="1"/>
</dbReference>
<keyword evidence="4" id="KW-1185">Reference proteome</keyword>
<dbReference type="SUPFAM" id="SSF109993">
    <property type="entry name" value="VPS9 domain"/>
    <property type="match status" value="1"/>
</dbReference>
<dbReference type="InterPro" id="IPR037191">
    <property type="entry name" value="VPS9_dom_sf"/>
</dbReference>
<dbReference type="Proteomes" id="UP000241769">
    <property type="component" value="Unassembled WGS sequence"/>
</dbReference>
<evidence type="ECO:0000259" key="2">
    <source>
        <dbReference type="PROSITE" id="PS51205"/>
    </source>
</evidence>